<organism evidence="1 2">
    <name type="scientific">Xenorhabdus beddingii</name>
    <dbReference type="NCBI Taxonomy" id="40578"/>
    <lineage>
        <taxon>Bacteria</taxon>
        <taxon>Pseudomonadati</taxon>
        <taxon>Pseudomonadota</taxon>
        <taxon>Gammaproteobacteria</taxon>
        <taxon>Enterobacterales</taxon>
        <taxon>Morganellaceae</taxon>
        <taxon>Xenorhabdus</taxon>
    </lineage>
</organism>
<evidence type="ECO:0000313" key="2">
    <source>
        <dbReference type="Proteomes" id="UP000194204"/>
    </source>
</evidence>
<sequence>MNENYFEFNQLSCRRSLHGLTECNPKVPCGCGMCAGISLYILTNLYECESENLSPEKAFELTEMYTKMLKMTRNPFTLEPTEMGKFSHLEQSIRILQMRYQTYQKYPFGDFIYSLGHSGFALIEVYACDSINNLPSNSLFLKNANERQDAINNNRYIASNHMGFIVWKDNHLFIFDPNVGGKLIRFSNKDITITPYLIEGNINLMCVESRNPQRVRLVTIFKPNFDVRHKNKDILNNALKDIHSFR</sequence>
<keyword evidence="2" id="KW-1185">Reference proteome</keyword>
<dbReference type="OrthoDB" id="6447949at2"/>
<dbReference type="AlphaFoldDB" id="A0A1Y2SQN2"/>
<proteinExistence type="predicted"/>
<name>A0A1Y2SQN2_9GAMM</name>
<dbReference type="RefSeq" id="WP_086111617.1">
    <property type="nucleotide sequence ID" value="NZ_CAWNHF010000145.1"/>
</dbReference>
<comment type="caution">
    <text evidence="1">The sequence shown here is derived from an EMBL/GenBank/DDBJ whole genome shotgun (WGS) entry which is preliminary data.</text>
</comment>
<gene>
    <name evidence="1" type="ORF">Xbed_00759</name>
</gene>
<accession>A0A1Y2SQN2</accession>
<dbReference type="EMBL" id="MUBK01000004">
    <property type="protein sequence ID" value="OTA21113.1"/>
    <property type="molecule type" value="Genomic_DNA"/>
</dbReference>
<evidence type="ECO:0000313" key="1">
    <source>
        <dbReference type="EMBL" id="OTA21113.1"/>
    </source>
</evidence>
<protein>
    <submittedName>
        <fullName evidence="1">Uncharacterized protein</fullName>
    </submittedName>
</protein>
<dbReference type="Proteomes" id="UP000194204">
    <property type="component" value="Unassembled WGS sequence"/>
</dbReference>
<reference evidence="1 2" key="1">
    <citation type="submission" date="2017-01" db="EMBL/GenBank/DDBJ databases">
        <title>Deconstructing symbiosis and pathogenesis requirements using a combined genomic-metabolomic approach.</title>
        <authorList>
            <person name="Tobias N.J."/>
            <person name="Wolff H."/>
            <person name="Djahanschiri B."/>
            <person name="Ebersberger I."/>
            <person name="Bode H.B."/>
        </authorList>
    </citation>
    <scope>NUCLEOTIDE SEQUENCE [LARGE SCALE GENOMIC DNA]</scope>
    <source>
        <strain evidence="1 2">DSM 4764</strain>
    </source>
</reference>